<evidence type="ECO:0000256" key="8">
    <source>
        <dbReference type="ARBA" id="ARBA00022697"/>
    </source>
</evidence>
<evidence type="ECO:0000256" key="4">
    <source>
        <dbReference type="ARBA" id="ARBA00006753"/>
    </source>
</evidence>
<proteinExistence type="inferred from homology"/>
<feature type="binding site" evidence="17">
    <location>
        <position position="189"/>
    </location>
    <ligand>
        <name>L-homoserine</name>
        <dbReference type="ChEBI" id="CHEBI:57476"/>
    </ligand>
</feature>
<organism evidence="21 22">
    <name type="scientific">Blastococcus aurantiacus</name>
    <dbReference type="NCBI Taxonomy" id="1550231"/>
    <lineage>
        <taxon>Bacteria</taxon>
        <taxon>Bacillati</taxon>
        <taxon>Actinomycetota</taxon>
        <taxon>Actinomycetes</taxon>
        <taxon>Geodermatophilales</taxon>
        <taxon>Geodermatophilaceae</taxon>
        <taxon>Blastococcus</taxon>
    </lineage>
</organism>
<evidence type="ECO:0000256" key="13">
    <source>
        <dbReference type="ARBA" id="ARBA00044930"/>
    </source>
</evidence>
<dbReference type="PANTHER" id="PTHR43331">
    <property type="entry name" value="HOMOSERINE DEHYDROGENASE"/>
    <property type="match status" value="1"/>
</dbReference>
<evidence type="ECO:0000256" key="5">
    <source>
        <dbReference type="ARBA" id="ARBA00013213"/>
    </source>
</evidence>
<evidence type="ECO:0000256" key="15">
    <source>
        <dbReference type="ARBA" id="ARBA00049031"/>
    </source>
</evidence>
<evidence type="ECO:0000256" key="17">
    <source>
        <dbReference type="PIRSR" id="PIRSR000098-2"/>
    </source>
</evidence>
<comment type="pathway">
    <text evidence="2 18">Amino-acid biosynthesis; L-threonine biosynthesis; L-threonine from L-aspartate: step 3/5.</text>
</comment>
<dbReference type="UniPathway" id="UPA00051">
    <property type="reaction ID" value="UER00465"/>
</dbReference>
<dbReference type="Pfam" id="PF03447">
    <property type="entry name" value="NAD_binding_3"/>
    <property type="match status" value="1"/>
</dbReference>
<evidence type="ECO:0000256" key="3">
    <source>
        <dbReference type="ARBA" id="ARBA00005062"/>
    </source>
</evidence>
<dbReference type="EC" id="1.1.1.3" evidence="5 18"/>
<evidence type="ECO:0000256" key="11">
    <source>
        <dbReference type="ARBA" id="ARBA00023053"/>
    </source>
</evidence>
<dbReference type="Pfam" id="PF01842">
    <property type="entry name" value="ACT"/>
    <property type="match status" value="1"/>
</dbReference>
<dbReference type="PROSITE" id="PS01042">
    <property type="entry name" value="HOMOSER_DHGENASE"/>
    <property type="match status" value="1"/>
</dbReference>
<name>A0A1G7KQC7_9ACTN</name>
<keyword evidence="10 18" id="KW-0560">Oxidoreductase</keyword>
<evidence type="ECO:0000256" key="18">
    <source>
        <dbReference type="RuleBase" id="RU000579"/>
    </source>
</evidence>
<reference evidence="22" key="1">
    <citation type="submission" date="2016-10" db="EMBL/GenBank/DDBJ databases">
        <authorList>
            <person name="Varghese N."/>
            <person name="Submissions S."/>
        </authorList>
    </citation>
    <scope>NUCLEOTIDE SEQUENCE [LARGE SCALE GENOMIC DNA]</scope>
    <source>
        <strain evidence="22">DSM 44268</strain>
    </source>
</reference>
<dbReference type="NCBIfam" id="NF004976">
    <property type="entry name" value="PRK06349.1"/>
    <property type="match status" value="1"/>
</dbReference>
<dbReference type="Gene3D" id="3.30.360.10">
    <property type="entry name" value="Dihydrodipicolinate Reductase, domain 2"/>
    <property type="match status" value="1"/>
</dbReference>
<comment type="cofactor">
    <cofactor evidence="1">
        <name>a metal cation</name>
        <dbReference type="ChEBI" id="CHEBI:25213"/>
    </cofactor>
</comment>
<feature type="active site" description="Proton donor" evidence="16">
    <location>
        <position position="204"/>
    </location>
</feature>
<dbReference type="Gene3D" id="3.30.70.260">
    <property type="match status" value="1"/>
</dbReference>
<evidence type="ECO:0000256" key="7">
    <source>
        <dbReference type="ARBA" id="ARBA00022605"/>
    </source>
</evidence>
<dbReference type="CDD" id="cd04881">
    <property type="entry name" value="ACT_HSDH-Hom"/>
    <property type="match status" value="1"/>
</dbReference>
<keyword evidence="11" id="KW-0915">Sodium</keyword>
<dbReference type="SUPFAM" id="SSF51735">
    <property type="entry name" value="NAD(P)-binding Rossmann-fold domains"/>
    <property type="match status" value="1"/>
</dbReference>
<comment type="catalytic activity">
    <reaction evidence="14">
        <text>L-homoserine + NADP(+) = L-aspartate 4-semialdehyde + NADPH + H(+)</text>
        <dbReference type="Rhea" id="RHEA:15761"/>
        <dbReference type="ChEBI" id="CHEBI:15378"/>
        <dbReference type="ChEBI" id="CHEBI:57476"/>
        <dbReference type="ChEBI" id="CHEBI:57783"/>
        <dbReference type="ChEBI" id="CHEBI:58349"/>
        <dbReference type="ChEBI" id="CHEBI:537519"/>
        <dbReference type="EC" id="1.1.1.3"/>
    </reaction>
    <physiologicalReaction direction="right-to-left" evidence="14">
        <dbReference type="Rhea" id="RHEA:15763"/>
    </physiologicalReaction>
</comment>
<evidence type="ECO:0000256" key="6">
    <source>
        <dbReference type="ARBA" id="ARBA00013376"/>
    </source>
</evidence>
<dbReference type="InterPro" id="IPR036291">
    <property type="entry name" value="NAD(P)-bd_dom_sf"/>
</dbReference>
<keyword evidence="7 18" id="KW-0028">Amino-acid biosynthesis</keyword>
<dbReference type="SUPFAM" id="SSF55021">
    <property type="entry name" value="ACT-like"/>
    <property type="match status" value="1"/>
</dbReference>
<comment type="pathway">
    <text evidence="3 18">Amino-acid biosynthesis; L-methionine biosynthesis via de novo pathway; L-homoserine from L-aspartate: step 3/3.</text>
</comment>
<accession>A0A1G7KQC7</accession>
<dbReference type="STRING" id="1550231.SAMN05660662_2011"/>
<keyword evidence="12 18" id="KW-0486">Methionine biosynthesis</keyword>
<evidence type="ECO:0000313" key="21">
    <source>
        <dbReference type="EMBL" id="SDF39423.1"/>
    </source>
</evidence>
<dbReference type="GO" id="GO:0009086">
    <property type="term" value="P:methionine biosynthetic process"/>
    <property type="evidence" value="ECO:0007669"/>
    <property type="project" value="UniProtKB-KW"/>
</dbReference>
<dbReference type="GO" id="GO:0009088">
    <property type="term" value="P:threonine biosynthetic process"/>
    <property type="evidence" value="ECO:0007669"/>
    <property type="project" value="UniProtKB-UniPathway"/>
</dbReference>
<dbReference type="AlphaFoldDB" id="A0A1G7KQC7"/>
<dbReference type="PIRSF" id="PIRSF000098">
    <property type="entry name" value="Homoser_dehydrog"/>
    <property type="match status" value="1"/>
</dbReference>
<dbReference type="PANTHER" id="PTHR43331:SF1">
    <property type="entry name" value="HOMOSERINE DEHYDROGENASE"/>
    <property type="match status" value="1"/>
</dbReference>
<dbReference type="Proteomes" id="UP000199406">
    <property type="component" value="Unassembled WGS sequence"/>
</dbReference>
<dbReference type="SUPFAM" id="SSF55347">
    <property type="entry name" value="Glyceraldehyde-3-phosphate dehydrogenase-like, C-terminal domain"/>
    <property type="match status" value="1"/>
</dbReference>
<dbReference type="InterPro" id="IPR001342">
    <property type="entry name" value="HDH_cat"/>
</dbReference>
<dbReference type="InterPro" id="IPR002912">
    <property type="entry name" value="ACT_dom"/>
</dbReference>
<dbReference type="InterPro" id="IPR005106">
    <property type="entry name" value="Asp/hSer_DH_NAD-bd"/>
</dbReference>
<dbReference type="FunFam" id="3.30.360.10:FF:000005">
    <property type="entry name" value="Homoserine dehydrogenase"/>
    <property type="match status" value="1"/>
</dbReference>
<evidence type="ECO:0000256" key="2">
    <source>
        <dbReference type="ARBA" id="ARBA00005056"/>
    </source>
</evidence>
<evidence type="ECO:0000256" key="10">
    <source>
        <dbReference type="ARBA" id="ARBA00023002"/>
    </source>
</evidence>
<dbReference type="GO" id="GO:0050661">
    <property type="term" value="F:NADP binding"/>
    <property type="evidence" value="ECO:0007669"/>
    <property type="project" value="InterPro"/>
</dbReference>
<keyword evidence="8 18" id="KW-0791">Threonine biosynthesis</keyword>
<dbReference type="InterPro" id="IPR016204">
    <property type="entry name" value="HDH"/>
</dbReference>
<comment type="similarity">
    <text evidence="4 19">Belongs to the homoserine dehydrogenase family.</text>
</comment>
<comment type="function">
    <text evidence="13">Catalyzes the conversion of L-aspartate-beta-semialdehyde (L-Asa) to L-homoserine (L-Hse), the third step in the biosynthesis of threonine and methionine from aspartate.</text>
</comment>
<gene>
    <name evidence="21" type="ORF">SAMN05660662_2011</name>
</gene>
<keyword evidence="22" id="KW-1185">Reference proteome</keyword>
<feature type="binding site" evidence="17">
    <location>
        <begin position="10"/>
        <end position="17"/>
    </location>
    <ligand>
        <name>NADP(+)</name>
        <dbReference type="ChEBI" id="CHEBI:58349"/>
    </ligand>
</feature>
<dbReference type="PROSITE" id="PS51671">
    <property type="entry name" value="ACT"/>
    <property type="match status" value="1"/>
</dbReference>
<sequence length="435" mass="44302">MSAPLRVALLGCGTVGSAVLRLIEDQADDLAARIGRPIEVAGIAVRRPAHHPDVPQHLLTTDSAALVRRDDVDLVVEVIGGIEPARSLMYAAFEAGKSVVSANKALLAEDGPGLHAAAAKAGVDLYYEAAVAGAIPLLRPLRESLAGDQLRRVVGIVNGTTNYILSRMAETGAGFAEALAEATELGYAEADPTADVDGFDAAAKAAILASLAFHTPVSSADVHREGISAVSATDVARAAEIGCTVKLLAICERVGRAGDDAADGDSVAVRVHPAMIPTTHPLASVGGAFNAVFVEAEAAGQLMFYGQGAGGEPTASAVLGDLVAVARNRVAGASGQGPTGYADLAVRPMAETPTRYHVSLDVADKPGVLAAVAQEFARQDVSISTVRQTGRGDAATLVIVTHSAPDAALSATIAALRDMPAVRGVTSVLRVEGLS</sequence>
<dbReference type="InterPro" id="IPR045865">
    <property type="entry name" value="ACT-like_dom_sf"/>
</dbReference>
<dbReference type="EMBL" id="FNBT01000003">
    <property type="protein sequence ID" value="SDF39423.1"/>
    <property type="molecule type" value="Genomic_DNA"/>
</dbReference>
<dbReference type="UniPathway" id="UPA00050">
    <property type="reaction ID" value="UER00063"/>
</dbReference>
<dbReference type="GO" id="GO:0004412">
    <property type="term" value="F:homoserine dehydrogenase activity"/>
    <property type="evidence" value="ECO:0007669"/>
    <property type="project" value="UniProtKB-EC"/>
</dbReference>
<evidence type="ECO:0000256" key="1">
    <source>
        <dbReference type="ARBA" id="ARBA00001920"/>
    </source>
</evidence>
<comment type="catalytic activity">
    <reaction evidence="15">
        <text>L-homoserine + NAD(+) = L-aspartate 4-semialdehyde + NADH + H(+)</text>
        <dbReference type="Rhea" id="RHEA:15757"/>
        <dbReference type="ChEBI" id="CHEBI:15378"/>
        <dbReference type="ChEBI" id="CHEBI:57476"/>
        <dbReference type="ChEBI" id="CHEBI:57540"/>
        <dbReference type="ChEBI" id="CHEBI:57945"/>
        <dbReference type="ChEBI" id="CHEBI:537519"/>
        <dbReference type="EC" id="1.1.1.3"/>
    </reaction>
    <physiologicalReaction direction="right-to-left" evidence="15">
        <dbReference type="Rhea" id="RHEA:15759"/>
    </physiologicalReaction>
</comment>
<evidence type="ECO:0000256" key="16">
    <source>
        <dbReference type="PIRSR" id="PIRSR000098-1"/>
    </source>
</evidence>
<feature type="binding site" evidence="17">
    <location>
        <position position="104"/>
    </location>
    <ligand>
        <name>NADPH</name>
        <dbReference type="ChEBI" id="CHEBI:57783"/>
    </ligand>
</feature>
<feature type="domain" description="ACT" evidence="20">
    <location>
        <begin position="357"/>
        <end position="430"/>
    </location>
</feature>
<evidence type="ECO:0000256" key="14">
    <source>
        <dbReference type="ARBA" id="ARBA00048841"/>
    </source>
</evidence>
<evidence type="ECO:0000256" key="9">
    <source>
        <dbReference type="ARBA" id="ARBA00022857"/>
    </source>
</evidence>
<evidence type="ECO:0000256" key="12">
    <source>
        <dbReference type="ARBA" id="ARBA00023167"/>
    </source>
</evidence>
<evidence type="ECO:0000259" key="20">
    <source>
        <dbReference type="PROSITE" id="PS51671"/>
    </source>
</evidence>
<protein>
    <recommendedName>
        <fullName evidence="6 18">Homoserine dehydrogenase</fullName>
        <ecNumber evidence="5 18">1.1.1.3</ecNumber>
    </recommendedName>
</protein>
<dbReference type="Gene3D" id="3.40.50.720">
    <property type="entry name" value="NAD(P)-binding Rossmann-like Domain"/>
    <property type="match status" value="1"/>
</dbReference>
<evidence type="ECO:0000313" key="22">
    <source>
        <dbReference type="Proteomes" id="UP000199406"/>
    </source>
</evidence>
<keyword evidence="9 17" id="KW-0521">NADP</keyword>
<dbReference type="Pfam" id="PF00742">
    <property type="entry name" value="Homoserine_dh"/>
    <property type="match status" value="1"/>
</dbReference>
<dbReference type="OrthoDB" id="9808167at2"/>
<dbReference type="RefSeq" id="WP_091765418.1">
    <property type="nucleotide sequence ID" value="NZ_FNBT01000003.1"/>
</dbReference>
<dbReference type="InterPro" id="IPR019811">
    <property type="entry name" value="HDH_CS"/>
</dbReference>
<evidence type="ECO:0000256" key="19">
    <source>
        <dbReference type="RuleBase" id="RU004171"/>
    </source>
</evidence>